<evidence type="ECO:0000313" key="1">
    <source>
        <dbReference type="EMBL" id="MBT1686564.1"/>
    </source>
</evidence>
<organism evidence="1 2">
    <name type="scientific">Dawidia soli</name>
    <dbReference type="NCBI Taxonomy" id="2782352"/>
    <lineage>
        <taxon>Bacteria</taxon>
        <taxon>Pseudomonadati</taxon>
        <taxon>Bacteroidota</taxon>
        <taxon>Cytophagia</taxon>
        <taxon>Cytophagales</taxon>
        <taxon>Chryseotaleaceae</taxon>
        <taxon>Dawidia</taxon>
    </lineage>
</organism>
<dbReference type="AlphaFoldDB" id="A0AAP2D7I5"/>
<evidence type="ECO:0000313" key="2">
    <source>
        <dbReference type="Proteomes" id="UP001319180"/>
    </source>
</evidence>
<keyword evidence="2" id="KW-1185">Reference proteome</keyword>
<name>A0AAP2D7I5_9BACT</name>
<gene>
    <name evidence="1" type="ORF">KK078_08360</name>
</gene>
<comment type="caution">
    <text evidence="1">The sequence shown here is derived from an EMBL/GenBank/DDBJ whole genome shotgun (WGS) entry which is preliminary data.</text>
</comment>
<proteinExistence type="predicted"/>
<reference evidence="1 2" key="1">
    <citation type="submission" date="2021-05" db="EMBL/GenBank/DDBJ databases">
        <title>A Polyphasic approach of four new species of the genus Ohtaekwangia: Ohtaekwangia histidinii sp. nov., Ohtaekwangia cretensis sp. nov., Ohtaekwangia indiensis sp. nov., Ohtaekwangia reichenbachii sp. nov. from diverse environment.</title>
        <authorList>
            <person name="Octaviana S."/>
        </authorList>
    </citation>
    <scope>NUCLEOTIDE SEQUENCE [LARGE SCALE GENOMIC DNA]</scope>
    <source>
        <strain evidence="1 2">PWU37</strain>
    </source>
</reference>
<accession>A0AAP2D7I5</accession>
<dbReference type="RefSeq" id="WP_254089802.1">
    <property type="nucleotide sequence ID" value="NZ_JAHESC010000009.1"/>
</dbReference>
<protein>
    <submittedName>
        <fullName evidence="1">Uncharacterized protein</fullName>
    </submittedName>
</protein>
<dbReference type="Proteomes" id="UP001319180">
    <property type="component" value="Unassembled WGS sequence"/>
</dbReference>
<sequence>MTKRPLKIHQLFLVGSLLVTAGLLEACKDEIVGRADLEAVPEEALTESFYQDLDDLSSVALKEPSDKQYAGGRTAVTITVDDDRFDCDGVVVTVQPATGSTPQNPKGIITVDFGTTGCADPRGVLRQGKLHIAYTGRRFMPDSEVIITPENYSVSGVKIEGVRTSVNVSASTEAAPAFHVTLANGRATFPDGSTMTRTSDITWTWNRGENPLNDERVVSAGSTAGGTTRTGVAYSVSVEEDLVYTRTCLIAVEGTKDYVIDNTKDISVDYGYEDCNQVSITANRITKGVKVY</sequence>
<dbReference type="EMBL" id="JAHESC010000009">
    <property type="protein sequence ID" value="MBT1686564.1"/>
    <property type="molecule type" value="Genomic_DNA"/>
</dbReference>